<dbReference type="Pfam" id="PF09139">
    <property type="entry name" value="Tam41_Mmp37"/>
    <property type="match status" value="1"/>
</dbReference>
<keyword evidence="22" id="KW-1185">Reference proteome</keyword>
<evidence type="ECO:0000313" key="22">
    <source>
        <dbReference type="Proteomes" id="UP000242188"/>
    </source>
</evidence>
<evidence type="ECO:0000313" key="21">
    <source>
        <dbReference type="EMBL" id="OWF41191.1"/>
    </source>
</evidence>
<dbReference type="Proteomes" id="UP000242188">
    <property type="component" value="Unassembled WGS sequence"/>
</dbReference>
<evidence type="ECO:0000256" key="20">
    <source>
        <dbReference type="PIRNR" id="PIRNR028840"/>
    </source>
</evidence>
<keyword evidence="11 20" id="KW-0999">Mitochondrion inner membrane</keyword>
<evidence type="ECO:0000256" key="3">
    <source>
        <dbReference type="ARBA" id="ARBA00005119"/>
    </source>
</evidence>
<evidence type="ECO:0000256" key="8">
    <source>
        <dbReference type="ARBA" id="ARBA00022516"/>
    </source>
</evidence>
<dbReference type="STRING" id="6573.A0A210PXI4"/>
<gene>
    <name evidence="21" type="ORF">KP79_PYT09835</name>
</gene>
<comment type="function">
    <text evidence="20">Catalyzes the conversion of phosphatidic acid (PA) to CDP-diacylglycerol (CDP-DAG), an essential intermediate in the synthesis of phosphatidylglycerol, cardiolipin and phosphatidylinositol.</text>
</comment>
<evidence type="ECO:0000256" key="2">
    <source>
        <dbReference type="ARBA" id="ARBA00004443"/>
    </source>
</evidence>
<evidence type="ECO:0000256" key="13">
    <source>
        <dbReference type="ARBA" id="ARBA00023098"/>
    </source>
</evidence>
<comment type="subcellular location">
    <subcellularLocation>
        <location evidence="2 20">Mitochondrion inner membrane</location>
        <topology evidence="2 20">Peripheral membrane protein</topology>
        <orientation evidence="2 20">Matrix side</orientation>
    </subcellularLocation>
</comment>
<protein>
    <recommendedName>
        <fullName evidence="7 20">Phosphatidate cytidylyltransferase, mitochondrial</fullName>
        <ecNumber evidence="6 20">2.7.7.41</ecNumber>
    </recommendedName>
    <alternativeName>
        <fullName evidence="18 20">CDP-diacylglycerol synthase</fullName>
    </alternativeName>
    <alternativeName>
        <fullName evidence="19 20">Mitochondrial translocator assembly and maintenance protein 41 homolog</fullName>
    </alternativeName>
</protein>
<dbReference type="GO" id="GO:0016024">
    <property type="term" value="P:CDP-diacylglycerol biosynthetic process"/>
    <property type="evidence" value="ECO:0007669"/>
    <property type="project" value="UniProtKB-UniRule"/>
</dbReference>
<evidence type="ECO:0000256" key="17">
    <source>
        <dbReference type="ARBA" id="ARBA00023264"/>
    </source>
</evidence>
<evidence type="ECO:0000256" key="7">
    <source>
        <dbReference type="ARBA" id="ARBA00018337"/>
    </source>
</evidence>
<reference evidence="21 22" key="1">
    <citation type="journal article" date="2017" name="Nat. Ecol. Evol.">
        <title>Scallop genome provides insights into evolution of bilaterian karyotype and development.</title>
        <authorList>
            <person name="Wang S."/>
            <person name="Zhang J."/>
            <person name="Jiao W."/>
            <person name="Li J."/>
            <person name="Xun X."/>
            <person name="Sun Y."/>
            <person name="Guo X."/>
            <person name="Huan P."/>
            <person name="Dong B."/>
            <person name="Zhang L."/>
            <person name="Hu X."/>
            <person name="Sun X."/>
            <person name="Wang J."/>
            <person name="Zhao C."/>
            <person name="Wang Y."/>
            <person name="Wang D."/>
            <person name="Huang X."/>
            <person name="Wang R."/>
            <person name="Lv J."/>
            <person name="Li Y."/>
            <person name="Zhang Z."/>
            <person name="Liu B."/>
            <person name="Lu W."/>
            <person name="Hui Y."/>
            <person name="Liang J."/>
            <person name="Zhou Z."/>
            <person name="Hou R."/>
            <person name="Li X."/>
            <person name="Liu Y."/>
            <person name="Li H."/>
            <person name="Ning X."/>
            <person name="Lin Y."/>
            <person name="Zhao L."/>
            <person name="Xing Q."/>
            <person name="Dou J."/>
            <person name="Li Y."/>
            <person name="Mao J."/>
            <person name="Guo H."/>
            <person name="Dou H."/>
            <person name="Li T."/>
            <person name="Mu C."/>
            <person name="Jiang W."/>
            <person name="Fu Q."/>
            <person name="Fu X."/>
            <person name="Miao Y."/>
            <person name="Liu J."/>
            <person name="Yu Q."/>
            <person name="Li R."/>
            <person name="Liao H."/>
            <person name="Li X."/>
            <person name="Kong Y."/>
            <person name="Jiang Z."/>
            <person name="Chourrout D."/>
            <person name="Li R."/>
            <person name="Bao Z."/>
        </authorList>
    </citation>
    <scope>NUCLEOTIDE SEQUENCE [LARGE SCALE GENOMIC DNA]</scope>
    <source>
        <strain evidence="21 22">PY_sf001</strain>
    </source>
</reference>
<evidence type="ECO:0000256" key="9">
    <source>
        <dbReference type="ARBA" id="ARBA00022679"/>
    </source>
</evidence>
<dbReference type="OrthoDB" id="341477at2759"/>
<evidence type="ECO:0000256" key="15">
    <source>
        <dbReference type="ARBA" id="ARBA00023136"/>
    </source>
</evidence>
<keyword evidence="10 20" id="KW-0548">Nucleotidyltransferase</keyword>
<dbReference type="PANTHER" id="PTHR13619:SF0">
    <property type="entry name" value="PHOSPHATIDATE CYTIDYLYLTRANSFERASE, MITOCHONDRIAL"/>
    <property type="match status" value="1"/>
</dbReference>
<evidence type="ECO:0000256" key="5">
    <source>
        <dbReference type="ARBA" id="ARBA00005458"/>
    </source>
</evidence>
<dbReference type="AlphaFoldDB" id="A0A210PXI4"/>
<evidence type="ECO:0000256" key="16">
    <source>
        <dbReference type="ARBA" id="ARBA00023209"/>
    </source>
</evidence>
<evidence type="ECO:0000256" key="19">
    <source>
        <dbReference type="ARBA" id="ARBA00031502"/>
    </source>
</evidence>
<dbReference type="InterPro" id="IPR015222">
    <property type="entry name" value="Tam41"/>
</dbReference>
<dbReference type="GO" id="GO:0032049">
    <property type="term" value="P:cardiolipin biosynthetic process"/>
    <property type="evidence" value="ECO:0007669"/>
    <property type="project" value="UniProtKB-UniRule"/>
</dbReference>
<comment type="pathway">
    <text evidence="4">Lipid metabolism.</text>
</comment>
<dbReference type="PIRSF" id="PIRSF028840">
    <property type="entry name" value="Mmp37"/>
    <property type="match status" value="1"/>
</dbReference>
<dbReference type="GO" id="GO:0004605">
    <property type="term" value="F:phosphatidate cytidylyltransferase activity"/>
    <property type="evidence" value="ECO:0007669"/>
    <property type="project" value="UniProtKB-UniRule"/>
</dbReference>
<evidence type="ECO:0000256" key="10">
    <source>
        <dbReference type="ARBA" id="ARBA00022695"/>
    </source>
</evidence>
<evidence type="ECO:0000256" key="14">
    <source>
        <dbReference type="ARBA" id="ARBA00023128"/>
    </source>
</evidence>
<comment type="similarity">
    <text evidence="5 20">Belongs to the TAM41 family.</text>
</comment>
<dbReference type="EC" id="2.7.7.41" evidence="6 20"/>
<sequence>MANLLYTSVSKFGGVNSVYHKVVSSFPKGMQMAFAYGSGVFKQEGQKDTKQNMMDFIFVVNEPAVWHEQNLKQHASHYSFLKRFGPNVITMVQESAAGLYFNPIVPFGDRVIKYGVISTKTFTKDLVQWNKLYVSGRLHKPVMIIKPPDDDTVKDALKTNLESAIHFSLMFLPEKFSELDLFTKVASLSYTGDFRMLFAEDPFKVENIVSAGIDNFRVLYQPILLSTDYLYWDEKEKSFEQEYTYNSRLYHLDKIPGYFLGRIGRRDVETVYSMRDVLAQDSQCNNLLHDSLDEIVGDSSKKQSLKGILTGGLFRSSRYGSSKCNKWLKSGKK</sequence>
<evidence type="ECO:0000256" key="4">
    <source>
        <dbReference type="ARBA" id="ARBA00005189"/>
    </source>
</evidence>
<name>A0A210PXI4_MIZYE</name>
<evidence type="ECO:0000256" key="11">
    <source>
        <dbReference type="ARBA" id="ARBA00022792"/>
    </source>
</evidence>
<proteinExistence type="inferred from homology"/>
<evidence type="ECO:0000256" key="6">
    <source>
        <dbReference type="ARBA" id="ARBA00012487"/>
    </source>
</evidence>
<keyword evidence="15 20" id="KW-0472">Membrane</keyword>
<keyword evidence="13 20" id="KW-0443">Lipid metabolism</keyword>
<dbReference type="PANTHER" id="PTHR13619">
    <property type="entry name" value="PHOSPHATIDATE CYTIDYLYLTRANSFERASE, MITOCHONDRIAL"/>
    <property type="match status" value="1"/>
</dbReference>
<comment type="pathway">
    <text evidence="3 20">Phospholipid metabolism; CDP-diacylglycerol biosynthesis; CDP-diacylglycerol from sn-glycerol 3-phosphate: step 3/3.</text>
</comment>
<keyword evidence="8 20" id="KW-0444">Lipid biosynthesis</keyword>
<keyword evidence="16 20" id="KW-0594">Phospholipid biosynthesis</keyword>
<comment type="catalytic activity">
    <reaction evidence="20">
        <text>a 1,2-diacyl-sn-glycero-3-phosphate + CTP + H(+) = a CDP-1,2-diacyl-sn-glycerol + diphosphate</text>
        <dbReference type="Rhea" id="RHEA:16229"/>
        <dbReference type="ChEBI" id="CHEBI:15378"/>
        <dbReference type="ChEBI" id="CHEBI:33019"/>
        <dbReference type="ChEBI" id="CHEBI:37563"/>
        <dbReference type="ChEBI" id="CHEBI:58332"/>
        <dbReference type="ChEBI" id="CHEBI:58608"/>
        <dbReference type="EC" id="2.7.7.41"/>
    </reaction>
</comment>
<comment type="caution">
    <text evidence="21">The sequence shown here is derived from an EMBL/GenBank/DDBJ whole genome shotgun (WGS) entry which is preliminary data.</text>
</comment>
<organism evidence="21 22">
    <name type="scientific">Mizuhopecten yessoensis</name>
    <name type="common">Japanese scallop</name>
    <name type="synonym">Patinopecten yessoensis</name>
    <dbReference type="NCBI Taxonomy" id="6573"/>
    <lineage>
        <taxon>Eukaryota</taxon>
        <taxon>Metazoa</taxon>
        <taxon>Spiralia</taxon>
        <taxon>Lophotrochozoa</taxon>
        <taxon>Mollusca</taxon>
        <taxon>Bivalvia</taxon>
        <taxon>Autobranchia</taxon>
        <taxon>Pteriomorphia</taxon>
        <taxon>Pectinida</taxon>
        <taxon>Pectinoidea</taxon>
        <taxon>Pectinidae</taxon>
        <taxon>Mizuhopecten</taxon>
    </lineage>
</organism>
<comment type="cofactor">
    <cofactor evidence="1 20">
        <name>Mg(2+)</name>
        <dbReference type="ChEBI" id="CHEBI:18420"/>
    </cofactor>
</comment>
<keyword evidence="9 20" id="KW-0808">Transferase</keyword>
<evidence type="ECO:0000256" key="1">
    <source>
        <dbReference type="ARBA" id="ARBA00001946"/>
    </source>
</evidence>
<keyword evidence="14 20" id="KW-0496">Mitochondrion</keyword>
<dbReference type="GO" id="GO:0005743">
    <property type="term" value="C:mitochondrial inner membrane"/>
    <property type="evidence" value="ECO:0007669"/>
    <property type="project" value="UniProtKB-SubCell"/>
</dbReference>
<dbReference type="EMBL" id="NEDP02005416">
    <property type="protein sequence ID" value="OWF41191.1"/>
    <property type="molecule type" value="Genomic_DNA"/>
</dbReference>
<dbReference type="UniPathway" id="UPA00557">
    <property type="reaction ID" value="UER00614"/>
</dbReference>
<accession>A0A210PXI4</accession>
<keyword evidence="12 20" id="KW-0460">Magnesium</keyword>
<evidence type="ECO:0000256" key="12">
    <source>
        <dbReference type="ARBA" id="ARBA00022842"/>
    </source>
</evidence>
<keyword evidence="17 20" id="KW-1208">Phospholipid metabolism</keyword>
<evidence type="ECO:0000256" key="18">
    <source>
        <dbReference type="ARBA" id="ARBA00029893"/>
    </source>
</evidence>